<gene>
    <name evidence="9" type="ORF">TOPH_07311</name>
</gene>
<dbReference type="PANTHER" id="PTHR33048">
    <property type="entry name" value="PTH11-LIKE INTEGRAL MEMBRANE PROTEIN (AFU_ORTHOLOGUE AFUA_5G11245)"/>
    <property type="match status" value="1"/>
</dbReference>
<evidence type="ECO:0000259" key="8">
    <source>
        <dbReference type="Pfam" id="PF20684"/>
    </source>
</evidence>
<feature type="region of interest" description="Disordered" evidence="6">
    <location>
        <begin position="307"/>
        <end position="343"/>
    </location>
</feature>
<dbReference type="Proteomes" id="UP000036947">
    <property type="component" value="Unassembled WGS sequence"/>
</dbReference>
<comment type="similarity">
    <text evidence="5">Belongs to the SAT4 family.</text>
</comment>
<feature type="compositionally biased region" description="Basic and acidic residues" evidence="6">
    <location>
        <begin position="383"/>
        <end position="399"/>
    </location>
</feature>
<evidence type="ECO:0000256" key="6">
    <source>
        <dbReference type="SAM" id="MobiDB-lite"/>
    </source>
</evidence>
<protein>
    <recommendedName>
        <fullName evidence="8">Rhodopsin domain-containing protein</fullName>
    </recommendedName>
</protein>
<evidence type="ECO:0000256" key="3">
    <source>
        <dbReference type="ARBA" id="ARBA00022989"/>
    </source>
</evidence>
<comment type="subcellular location">
    <subcellularLocation>
        <location evidence="1">Membrane</location>
        <topology evidence="1">Multi-pass membrane protein</topology>
    </subcellularLocation>
</comment>
<keyword evidence="3 7" id="KW-1133">Transmembrane helix</keyword>
<reference evidence="9 10" key="1">
    <citation type="journal article" date="2015" name="BMC Genomics">
        <title>The genome of the truffle-parasite Tolypocladium ophioglossoides and the evolution of antifungal peptaibiotics.</title>
        <authorList>
            <person name="Quandt C.A."/>
            <person name="Bushley K.E."/>
            <person name="Spatafora J.W."/>
        </authorList>
    </citation>
    <scope>NUCLEOTIDE SEQUENCE [LARGE SCALE GENOMIC DNA]</scope>
    <source>
        <strain evidence="9 10">CBS 100239</strain>
    </source>
</reference>
<feature type="transmembrane region" description="Helical" evidence="7">
    <location>
        <begin position="32"/>
        <end position="49"/>
    </location>
</feature>
<accession>A0A0L0N1X8</accession>
<dbReference type="InterPro" id="IPR049326">
    <property type="entry name" value="Rhodopsin_dom_fungi"/>
</dbReference>
<evidence type="ECO:0000256" key="1">
    <source>
        <dbReference type="ARBA" id="ARBA00004141"/>
    </source>
</evidence>
<dbReference type="GO" id="GO:0016020">
    <property type="term" value="C:membrane"/>
    <property type="evidence" value="ECO:0007669"/>
    <property type="project" value="UniProtKB-SubCell"/>
</dbReference>
<dbReference type="STRING" id="1163406.A0A0L0N1X8"/>
<proteinExistence type="inferred from homology"/>
<feature type="domain" description="Rhodopsin" evidence="8">
    <location>
        <begin position="45"/>
        <end position="293"/>
    </location>
</feature>
<evidence type="ECO:0000313" key="10">
    <source>
        <dbReference type="Proteomes" id="UP000036947"/>
    </source>
</evidence>
<dbReference type="Pfam" id="PF20684">
    <property type="entry name" value="Fung_rhodopsin"/>
    <property type="match status" value="1"/>
</dbReference>
<feature type="compositionally biased region" description="Polar residues" evidence="6">
    <location>
        <begin position="371"/>
        <end position="381"/>
    </location>
</feature>
<feature type="transmembrane region" description="Helical" evidence="7">
    <location>
        <begin position="236"/>
        <end position="258"/>
    </location>
</feature>
<name>A0A0L0N1X8_TOLOC</name>
<comment type="caution">
    <text evidence="9">The sequence shown here is derived from an EMBL/GenBank/DDBJ whole genome shotgun (WGS) entry which is preliminary data.</text>
</comment>
<evidence type="ECO:0000256" key="2">
    <source>
        <dbReference type="ARBA" id="ARBA00022692"/>
    </source>
</evidence>
<dbReference type="PANTHER" id="PTHR33048:SF105">
    <property type="match status" value="1"/>
</dbReference>
<feature type="transmembrane region" description="Helical" evidence="7">
    <location>
        <begin position="202"/>
        <end position="224"/>
    </location>
</feature>
<dbReference type="InterPro" id="IPR052337">
    <property type="entry name" value="SAT4-like"/>
</dbReference>
<evidence type="ECO:0000256" key="4">
    <source>
        <dbReference type="ARBA" id="ARBA00023136"/>
    </source>
</evidence>
<keyword evidence="10" id="KW-1185">Reference proteome</keyword>
<feature type="region of interest" description="Disordered" evidence="6">
    <location>
        <begin position="365"/>
        <end position="410"/>
    </location>
</feature>
<sequence length="410" mass="44809">MASGSPASDPTTEAAAAAAAAHAAFQKFATEAWTLLAIGIVVTILRTYSRVRSVGFGGLQADDYLVWVAAMFYAVETGLAYSVGNIAHGLANNGMTDAERFALSPSSEEYHLSWLQNLACWVVQLFDVALGAEGISADLLYSAGLNRHYLIRIYVGCGLLVASYITGMANLLLACRPFHSYWQINPDPGNVCQPAVSNQVIWVYYAFNVFTDLYLISIPIPMLWKATLRPWKKIGLILLFSGGLFVVVCATLRCILIVTDPINGAQLAGSWAVRETFVAVVTTNLPMIFPLLKFWLTAAFGSISSLRSSQKPERTPTDVRTFGGGGGNGQNWRGRGPPTANPLTNVTFSESEERMMDDVRMQDLKVWHEPSSGSQSTNGNIHKQVDVEVTHERRPDVERNQVPTGQQSRE</sequence>
<evidence type="ECO:0000313" key="9">
    <source>
        <dbReference type="EMBL" id="KND88026.1"/>
    </source>
</evidence>
<keyword evidence="2 7" id="KW-0812">Transmembrane</keyword>
<feature type="transmembrane region" description="Helical" evidence="7">
    <location>
        <begin position="278"/>
        <end position="301"/>
    </location>
</feature>
<organism evidence="9 10">
    <name type="scientific">Tolypocladium ophioglossoides (strain CBS 100239)</name>
    <name type="common">Snaketongue truffleclub</name>
    <name type="synonym">Elaphocordyceps ophioglossoides</name>
    <dbReference type="NCBI Taxonomy" id="1163406"/>
    <lineage>
        <taxon>Eukaryota</taxon>
        <taxon>Fungi</taxon>
        <taxon>Dikarya</taxon>
        <taxon>Ascomycota</taxon>
        <taxon>Pezizomycotina</taxon>
        <taxon>Sordariomycetes</taxon>
        <taxon>Hypocreomycetidae</taxon>
        <taxon>Hypocreales</taxon>
        <taxon>Ophiocordycipitaceae</taxon>
        <taxon>Tolypocladium</taxon>
    </lineage>
</organism>
<dbReference type="OrthoDB" id="2988756at2759"/>
<feature type="transmembrane region" description="Helical" evidence="7">
    <location>
        <begin position="149"/>
        <end position="173"/>
    </location>
</feature>
<evidence type="ECO:0000256" key="7">
    <source>
        <dbReference type="SAM" id="Phobius"/>
    </source>
</evidence>
<feature type="compositionally biased region" description="Polar residues" evidence="6">
    <location>
        <begin position="401"/>
        <end position="410"/>
    </location>
</feature>
<dbReference type="EMBL" id="LFRF01000029">
    <property type="protein sequence ID" value="KND88026.1"/>
    <property type="molecule type" value="Genomic_DNA"/>
</dbReference>
<evidence type="ECO:0000256" key="5">
    <source>
        <dbReference type="ARBA" id="ARBA00038359"/>
    </source>
</evidence>
<dbReference type="AlphaFoldDB" id="A0A0L0N1X8"/>
<keyword evidence="4 7" id="KW-0472">Membrane</keyword>